<proteinExistence type="predicted"/>
<dbReference type="AlphaFoldDB" id="A0A927QII2"/>
<reference evidence="1" key="1">
    <citation type="submission" date="2020-09" db="EMBL/GenBank/DDBJ databases">
        <title>Streptomyces canutascabiei sp. nov., which causes potato common scab and is distributed across the world.</title>
        <authorList>
            <person name="Nguyen H.P."/>
            <person name="Weisberg A.J."/>
            <person name="Chang J.H."/>
            <person name="Clarke C.R."/>
        </authorList>
    </citation>
    <scope>NUCLEOTIDE SEQUENCE</scope>
    <source>
        <strain evidence="1">ID-01-6.2a</strain>
    </source>
</reference>
<dbReference type="GeneID" id="79929284"/>
<name>A0A927QII2_9ACTN</name>
<sequence>MTASALSLETLIDSGQPIAVPGLARWLGVASSPSAAEPEETYEAFLNRISREAS</sequence>
<protein>
    <submittedName>
        <fullName evidence="1">Uncharacterized protein</fullName>
    </submittedName>
</protein>
<accession>A0A927QII2</accession>
<dbReference type="EMBL" id="JACYXT010000001">
    <property type="protein sequence ID" value="MBD9721904.1"/>
    <property type="molecule type" value="Genomic_DNA"/>
</dbReference>
<evidence type="ECO:0000313" key="2">
    <source>
        <dbReference type="Proteomes" id="UP000661025"/>
    </source>
</evidence>
<dbReference type="Proteomes" id="UP000661025">
    <property type="component" value="Unassembled WGS sequence"/>
</dbReference>
<organism evidence="1 2">
    <name type="scientific">Streptomyces caniscabiei</name>
    <dbReference type="NCBI Taxonomy" id="2746961"/>
    <lineage>
        <taxon>Bacteria</taxon>
        <taxon>Bacillati</taxon>
        <taxon>Actinomycetota</taxon>
        <taxon>Actinomycetes</taxon>
        <taxon>Kitasatosporales</taxon>
        <taxon>Streptomycetaceae</taxon>
        <taxon>Streptomyces</taxon>
    </lineage>
</organism>
<dbReference type="RefSeq" id="WP_192358885.1">
    <property type="nucleotide sequence ID" value="NZ_CP119182.1"/>
</dbReference>
<evidence type="ECO:0000313" key="1">
    <source>
        <dbReference type="EMBL" id="MBD9721904.1"/>
    </source>
</evidence>
<comment type="caution">
    <text evidence="1">The sequence shown here is derived from an EMBL/GenBank/DDBJ whole genome shotgun (WGS) entry which is preliminary data.</text>
</comment>
<gene>
    <name evidence="1" type="ORF">IHE70_01325</name>
</gene>